<reference evidence="16 17" key="1">
    <citation type="journal article" date="2015" name="Genome Biol. Evol.">
        <title>The genome of winter moth (Operophtera brumata) provides a genomic perspective on sexual dimorphism and phenology.</title>
        <authorList>
            <person name="Derks M.F."/>
            <person name="Smit S."/>
            <person name="Salis L."/>
            <person name="Schijlen E."/>
            <person name="Bossers A."/>
            <person name="Mateman C."/>
            <person name="Pijl A.S."/>
            <person name="de Ridder D."/>
            <person name="Groenen M.A."/>
            <person name="Visser M.E."/>
            <person name="Megens H.J."/>
        </authorList>
    </citation>
    <scope>NUCLEOTIDE SEQUENCE [LARGE SCALE GENOMIC DNA]</scope>
    <source>
        <strain evidence="16">WM2013NL</strain>
        <tissue evidence="16">Head and thorax</tissue>
    </source>
</reference>
<name>A0A0L7L2Z9_OPEBR</name>
<evidence type="ECO:0000256" key="11">
    <source>
        <dbReference type="ARBA" id="ARBA00023136"/>
    </source>
</evidence>
<dbReference type="GO" id="GO:0005506">
    <property type="term" value="F:iron ion binding"/>
    <property type="evidence" value="ECO:0007669"/>
    <property type="project" value="TreeGrafter"/>
</dbReference>
<keyword evidence="10" id="KW-0443">Lipid metabolism</keyword>
<feature type="transmembrane region" description="Helical" evidence="14">
    <location>
        <begin position="122"/>
        <end position="145"/>
    </location>
</feature>
<keyword evidence="9" id="KW-0408">Iron</keyword>
<keyword evidence="12 13" id="KW-0275">Fatty acid biosynthesis</keyword>
<evidence type="ECO:0000256" key="3">
    <source>
        <dbReference type="ARBA" id="ARBA00022516"/>
    </source>
</evidence>
<dbReference type="PANTHER" id="PTHR11351:SF31">
    <property type="entry name" value="DESATURASE 1, ISOFORM A-RELATED"/>
    <property type="match status" value="1"/>
</dbReference>
<keyword evidence="6" id="KW-0276">Fatty acid metabolism</keyword>
<dbReference type="STRING" id="104452.A0A0L7L2Z9"/>
<comment type="caution">
    <text evidence="16">The sequence shown here is derived from an EMBL/GenBank/DDBJ whole genome shotgun (WGS) entry which is preliminary data.</text>
</comment>
<evidence type="ECO:0000256" key="10">
    <source>
        <dbReference type="ARBA" id="ARBA00023098"/>
    </source>
</evidence>
<evidence type="ECO:0000256" key="8">
    <source>
        <dbReference type="ARBA" id="ARBA00023002"/>
    </source>
</evidence>
<gene>
    <name evidence="16" type="ORF">OBRU01_16902</name>
</gene>
<evidence type="ECO:0000256" key="14">
    <source>
        <dbReference type="SAM" id="Phobius"/>
    </source>
</evidence>
<comment type="subcellular location">
    <subcellularLocation>
        <location evidence="1">Membrane</location>
        <topology evidence="1">Multi-pass membrane protein</topology>
    </subcellularLocation>
</comment>
<keyword evidence="7 14" id="KW-1133">Transmembrane helix</keyword>
<sequence length="262" mass="29885">MYRNSAHSTTGREPAVAMFGRRLRGRIDLLRADPGEAVRNTQLQQEERAVAARPLRVVAPGDPVLTRDYSARGQKWTVALFGVVMERTGPVSYKVKAMDKRVHKCHVDQLLADRSVSHVSRYLMNALWLILLVAFIIPSVVPLIWNETFTVAYHMNLLRVTLVLNASCIVNSIAHMWGTRTYDKTILPVQNKIVSFFALGEGFHNYHHVFPHDYRTAEFGDNFLNLTTKFIDFCARIGQAYDRRYVPDDVIAARIKRTGEKN</sequence>
<dbReference type="InterPro" id="IPR015876">
    <property type="entry name" value="Acyl-CoA_DS"/>
</dbReference>
<evidence type="ECO:0000256" key="2">
    <source>
        <dbReference type="ARBA" id="ARBA00009295"/>
    </source>
</evidence>
<accession>A0A0L7L2Z9</accession>
<evidence type="ECO:0000256" key="7">
    <source>
        <dbReference type="ARBA" id="ARBA00022989"/>
    </source>
</evidence>
<dbReference type="EMBL" id="JTDY01003290">
    <property type="protein sequence ID" value="KOB69790.1"/>
    <property type="molecule type" value="Genomic_DNA"/>
</dbReference>
<feature type="domain" description="Fatty acid desaturase" evidence="15">
    <location>
        <begin position="62"/>
        <end position="212"/>
    </location>
</feature>
<comment type="domain">
    <text evidence="13">The histidine box domains are involved in binding the catalytic metal ions.</text>
</comment>
<dbReference type="Pfam" id="PF00487">
    <property type="entry name" value="FA_desaturase"/>
    <property type="match status" value="1"/>
</dbReference>
<evidence type="ECO:0000259" key="15">
    <source>
        <dbReference type="Pfam" id="PF00487"/>
    </source>
</evidence>
<evidence type="ECO:0000256" key="6">
    <source>
        <dbReference type="ARBA" id="ARBA00022832"/>
    </source>
</evidence>
<dbReference type="PANTHER" id="PTHR11351">
    <property type="entry name" value="ACYL-COA DESATURASE"/>
    <property type="match status" value="1"/>
</dbReference>
<proteinExistence type="inferred from homology"/>
<dbReference type="InterPro" id="IPR005804">
    <property type="entry name" value="FA_desaturase_dom"/>
</dbReference>
<dbReference type="PRINTS" id="PR00075">
    <property type="entry name" value="FACDDSATRASE"/>
</dbReference>
<comment type="similarity">
    <text evidence="2 13">Belongs to the fatty acid desaturase type 1 family.</text>
</comment>
<evidence type="ECO:0000256" key="4">
    <source>
        <dbReference type="ARBA" id="ARBA00022692"/>
    </source>
</evidence>
<dbReference type="InterPro" id="IPR001522">
    <property type="entry name" value="FADS-1_CS"/>
</dbReference>
<keyword evidence="3 13" id="KW-0444">Lipid biosynthesis</keyword>
<feature type="transmembrane region" description="Helical" evidence="14">
    <location>
        <begin position="157"/>
        <end position="177"/>
    </location>
</feature>
<dbReference type="GO" id="GO:0006636">
    <property type="term" value="P:unsaturated fatty acid biosynthetic process"/>
    <property type="evidence" value="ECO:0007669"/>
    <property type="project" value="TreeGrafter"/>
</dbReference>
<comment type="cofactor">
    <cofactor evidence="13">
        <name>Fe(2+)</name>
        <dbReference type="ChEBI" id="CHEBI:29033"/>
    </cofactor>
</comment>
<evidence type="ECO:0000313" key="17">
    <source>
        <dbReference type="Proteomes" id="UP000037510"/>
    </source>
</evidence>
<keyword evidence="5" id="KW-0479">Metal-binding</keyword>
<evidence type="ECO:0000256" key="1">
    <source>
        <dbReference type="ARBA" id="ARBA00004141"/>
    </source>
</evidence>
<organism evidence="16 17">
    <name type="scientific">Operophtera brumata</name>
    <name type="common">Winter moth</name>
    <name type="synonym">Phalaena brumata</name>
    <dbReference type="NCBI Taxonomy" id="104452"/>
    <lineage>
        <taxon>Eukaryota</taxon>
        <taxon>Metazoa</taxon>
        <taxon>Ecdysozoa</taxon>
        <taxon>Arthropoda</taxon>
        <taxon>Hexapoda</taxon>
        <taxon>Insecta</taxon>
        <taxon>Pterygota</taxon>
        <taxon>Neoptera</taxon>
        <taxon>Endopterygota</taxon>
        <taxon>Lepidoptera</taxon>
        <taxon>Glossata</taxon>
        <taxon>Ditrysia</taxon>
        <taxon>Geometroidea</taxon>
        <taxon>Geometridae</taxon>
        <taxon>Larentiinae</taxon>
        <taxon>Operophtera</taxon>
    </lineage>
</organism>
<keyword evidence="8 13" id="KW-0560">Oxidoreductase</keyword>
<keyword evidence="17" id="KW-1185">Reference proteome</keyword>
<evidence type="ECO:0000256" key="9">
    <source>
        <dbReference type="ARBA" id="ARBA00023004"/>
    </source>
</evidence>
<keyword evidence="11 14" id="KW-0472">Membrane</keyword>
<dbReference type="AlphaFoldDB" id="A0A0L7L2Z9"/>
<keyword evidence="4 13" id="KW-0812">Transmembrane</keyword>
<dbReference type="GO" id="GO:0004768">
    <property type="term" value="F:stearoyl-CoA 9-desaturase activity"/>
    <property type="evidence" value="ECO:0007669"/>
    <property type="project" value="TreeGrafter"/>
</dbReference>
<dbReference type="GO" id="GO:0005789">
    <property type="term" value="C:endoplasmic reticulum membrane"/>
    <property type="evidence" value="ECO:0007669"/>
    <property type="project" value="TreeGrafter"/>
</dbReference>
<evidence type="ECO:0000313" key="16">
    <source>
        <dbReference type="EMBL" id="KOB69790.1"/>
    </source>
</evidence>
<evidence type="ECO:0000256" key="13">
    <source>
        <dbReference type="RuleBase" id="RU000581"/>
    </source>
</evidence>
<protein>
    <submittedName>
        <fullName evidence="16">Fatty-acyl-CoA desaturase</fullName>
    </submittedName>
</protein>
<dbReference type="Proteomes" id="UP000037510">
    <property type="component" value="Unassembled WGS sequence"/>
</dbReference>
<evidence type="ECO:0000256" key="5">
    <source>
        <dbReference type="ARBA" id="ARBA00022723"/>
    </source>
</evidence>
<dbReference type="PROSITE" id="PS00476">
    <property type="entry name" value="FATTY_ACID_DESATUR_1"/>
    <property type="match status" value="1"/>
</dbReference>
<evidence type="ECO:0000256" key="12">
    <source>
        <dbReference type="ARBA" id="ARBA00023160"/>
    </source>
</evidence>